<organism evidence="6 7">
    <name type="scientific">Longispora fulva</name>
    <dbReference type="NCBI Taxonomy" id="619741"/>
    <lineage>
        <taxon>Bacteria</taxon>
        <taxon>Bacillati</taxon>
        <taxon>Actinomycetota</taxon>
        <taxon>Actinomycetes</taxon>
        <taxon>Micromonosporales</taxon>
        <taxon>Micromonosporaceae</taxon>
        <taxon>Longispora</taxon>
    </lineage>
</organism>
<dbReference type="AlphaFoldDB" id="A0A8J7GSZ2"/>
<dbReference type="EMBL" id="JADOUF010000001">
    <property type="protein sequence ID" value="MBG6137773.1"/>
    <property type="molecule type" value="Genomic_DNA"/>
</dbReference>
<dbReference type="Proteomes" id="UP000622552">
    <property type="component" value="Unassembled WGS sequence"/>
</dbReference>
<evidence type="ECO:0000256" key="2">
    <source>
        <dbReference type="ARBA" id="ARBA00023125"/>
    </source>
</evidence>
<name>A0A8J7GSZ2_9ACTN</name>
<dbReference type="GO" id="GO:0003677">
    <property type="term" value="F:DNA binding"/>
    <property type="evidence" value="ECO:0007669"/>
    <property type="project" value="UniProtKB-KW"/>
</dbReference>
<dbReference type="PANTHER" id="PTHR38465:SF2">
    <property type="entry name" value="HTH-TYPE TRANSCRIPTIONAL REGULATOR MMPR5"/>
    <property type="match status" value="1"/>
</dbReference>
<keyword evidence="7" id="KW-1185">Reference proteome</keyword>
<dbReference type="Pfam" id="PF12802">
    <property type="entry name" value="MarR_2"/>
    <property type="match status" value="1"/>
</dbReference>
<evidence type="ECO:0000259" key="5">
    <source>
        <dbReference type="Pfam" id="PF12802"/>
    </source>
</evidence>
<dbReference type="GO" id="GO:0003700">
    <property type="term" value="F:DNA-binding transcription factor activity"/>
    <property type="evidence" value="ECO:0007669"/>
    <property type="project" value="InterPro"/>
</dbReference>
<feature type="domain" description="HTH marR-type" evidence="5">
    <location>
        <begin position="69"/>
        <end position="128"/>
    </location>
</feature>
<dbReference type="SUPFAM" id="SSF46785">
    <property type="entry name" value="Winged helix' DNA-binding domain"/>
    <property type="match status" value="1"/>
</dbReference>
<dbReference type="InterPro" id="IPR000835">
    <property type="entry name" value="HTH_MarR-typ"/>
</dbReference>
<dbReference type="Gene3D" id="1.10.287.160">
    <property type="entry name" value="HR1 repeat"/>
    <property type="match status" value="1"/>
</dbReference>
<evidence type="ECO:0000313" key="7">
    <source>
        <dbReference type="Proteomes" id="UP000622552"/>
    </source>
</evidence>
<dbReference type="InterPro" id="IPR036390">
    <property type="entry name" value="WH_DNA-bd_sf"/>
</dbReference>
<feature type="compositionally biased region" description="Basic and acidic residues" evidence="4">
    <location>
        <begin position="1"/>
        <end position="12"/>
    </location>
</feature>
<reference evidence="6" key="1">
    <citation type="submission" date="2020-11" db="EMBL/GenBank/DDBJ databases">
        <title>Sequencing the genomes of 1000 actinobacteria strains.</title>
        <authorList>
            <person name="Klenk H.-P."/>
        </authorList>
    </citation>
    <scope>NUCLEOTIDE SEQUENCE</scope>
    <source>
        <strain evidence="6">DSM 45356</strain>
    </source>
</reference>
<proteinExistence type="predicted"/>
<evidence type="ECO:0000256" key="1">
    <source>
        <dbReference type="ARBA" id="ARBA00023015"/>
    </source>
</evidence>
<dbReference type="RefSeq" id="WP_231398866.1">
    <property type="nucleotide sequence ID" value="NZ_BONS01000024.1"/>
</dbReference>
<dbReference type="Gene3D" id="1.10.10.10">
    <property type="entry name" value="Winged helix-like DNA-binding domain superfamily/Winged helix DNA-binding domain"/>
    <property type="match status" value="1"/>
</dbReference>
<feature type="region of interest" description="Disordered" evidence="4">
    <location>
        <begin position="1"/>
        <end position="47"/>
    </location>
</feature>
<dbReference type="InterPro" id="IPR052362">
    <property type="entry name" value="HTH-GbsR_regulator"/>
</dbReference>
<keyword evidence="1" id="KW-0805">Transcription regulation</keyword>
<keyword evidence="2 6" id="KW-0238">DNA-binding</keyword>
<accession>A0A8J7GSZ2</accession>
<keyword evidence="3" id="KW-0804">Transcription</keyword>
<evidence type="ECO:0000256" key="3">
    <source>
        <dbReference type="ARBA" id="ARBA00023163"/>
    </source>
</evidence>
<dbReference type="InterPro" id="IPR036388">
    <property type="entry name" value="WH-like_DNA-bd_sf"/>
</dbReference>
<evidence type="ECO:0000256" key="4">
    <source>
        <dbReference type="SAM" id="MobiDB-lite"/>
    </source>
</evidence>
<comment type="caution">
    <text evidence="6">The sequence shown here is derived from an EMBL/GenBank/DDBJ whole genome shotgun (WGS) entry which is preliminary data.</text>
</comment>
<sequence>MTETRRPAHADPSRPANAPPAVGPAIGSREVGTAIGSPEVGTAASRDRRAVPALHDAAERLALVLVENGMQRMAARVFCAVLFAEQETVTAGDIAERLDVSAGAVSGAIKTLITVGLIERVPAPGSRRDHFRFQSDAWATLLASKNQVLTVMRAAADEGIAAAGVDSPAGERLAEMRDFHSYMLEETDLMLQRWHAYRQRPRI</sequence>
<dbReference type="PANTHER" id="PTHR38465">
    <property type="entry name" value="HTH-TYPE TRANSCRIPTIONAL REGULATOR MJ1563-RELATED"/>
    <property type="match status" value="1"/>
</dbReference>
<gene>
    <name evidence="6" type="ORF">IW245_003967</name>
</gene>
<evidence type="ECO:0000313" key="6">
    <source>
        <dbReference type="EMBL" id="MBG6137773.1"/>
    </source>
</evidence>
<protein>
    <submittedName>
        <fullName evidence="6">DNA-binding transcriptional regulator GbsR (MarR family)</fullName>
    </submittedName>
</protein>